<organism evidence="2 5">
    <name type="scientific">Phytophthora rubi</name>
    <dbReference type="NCBI Taxonomy" id="129364"/>
    <lineage>
        <taxon>Eukaryota</taxon>
        <taxon>Sar</taxon>
        <taxon>Stramenopiles</taxon>
        <taxon>Oomycota</taxon>
        <taxon>Peronosporomycetes</taxon>
        <taxon>Peronosporales</taxon>
        <taxon>Peronosporaceae</taxon>
        <taxon>Phytophthora</taxon>
    </lineage>
</organism>
<accession>A0A6A3KEQ1</accession>
<dbReference type="Proteomes" id="UP000435112">
    <property type="component" value="Unassembled WGS sequence"/>
</dbReference>
<evidence type="ECO:0000256" key="1">
    <source>
        <dbReference type="SAM" id="SignalP"/>
    </source>
</evidence>
<dbReference type="EMBL" id="QXFU01001400">
    <property type="protein sequence ID" value="KAE9003205.1"/>
    <property type="molecule type" value="Genomic_DNA"/>
</dbReference>
<sequence>MMAIHAHAFNACAWIAIGFSSVRMVCRVVEHASCCFWAFPNYDKLDIMMTFHGSSDNSYVGA</sequence>
<protein>
    <recommendedName>
        <fullName evidence="6">Secreted protein</fullName>
    </recommendedName>
</protein>
<evidence type="ECO:0000313" key="4">
    <source>
        <dbReference type="Proteomes" id="UP000429607"/>
    </source>
</evidence>
<reference evidence="4 5" key="1">
    <citation type="submission" date="2018-09" db="EMBL/GenBank/DDBJ databases">
        <title>Genomic investigation of the strawberry pathogen Phytophthora fragariae indicates pathogenicity is determined by transcriptional variation in three key races.</title>
        <authorList>
            <person name="Adams T.M."/>
            <person name="Armitage A.D."/>
            <person name="Sobczyk M.K."/>
            <person name="Bates H.J."/>
            <person name="Dunwell J.M."/>
            <person name="Nellist C.F."/>
            <person name="Harrison R.J."/>
        </authorList>
    </citation>
    <scope>NUCLEOTIDE SEQUENCE [LARGE SCALE GENOMIC DNA]</scope>
    <source>
        <strain evidence="3 4">SCRP249</strain>
        <strain evidence="2 5">SCRP324</strain>
    </source>
</reference>
<evidence type="ECO:0008006" key="6">
    <source>
        <dbReference type="Google" id="ProtNLM"/>
    </source>
</evidence>
<dbReference type="EMBL" id="QXFV01000490">
    <property type="protein sequence ID" value="KAE9036021.1"/>
    <property type="molecule type" value="Genomic_DNA"/>
</dbReference>
<dbReference type="Proteomes" id="UP000429607">
    <property type="component" value="Unassembled WGS sequence"/>
</dbReference>
<evidence type="ECO:0000313" key="3">
    <source>
        <dbReference type="EMBL" id="KAE9036021.1"/>
    </source>
</evidence>
<evidence type="ECO:0000313" key="5">
    <source>
        <dbReference type="Proteomes" id="UP000435112"/>
    </source>
</evidence>
<dbReference type="AlphaFoldDB" id="A0A6A3KEQ1"/>
<proteinExistence type="predicted"/>
<evidence type="ECO:0000313" key="2">
    <source>
        <dbReference type="EMBL" id="KAE9003205.1"/>
    </source>
</evidence>
<name>A0A6A3KEQ1_9STRA</name>
<comment type="caution">
    <text evidence="2">The sequence shown here is derived from an EMBL/GenBank/DDBJ whole genome shotgun (WGS) entry which is preliminary data.</text>
</comment>
<gene>
    <name evidence="3" type="ORF">PR001_g9027</name>
    <name evidence="2" type="ORF">PR002_g17411</name>
</gene>
<feature type="signal peptide" evidence="1">
    <location>
        <begin position="1"/>
        <end position="18"/>
    </location>
</feature>
<keyword evidence="1" id="KW-0732">Signal</keyword>
<feature type="chain" id="PRO_5036164774" description="Secreted protein" evidence="1">
    <location>
        <begin position="19"/>
        <end position="62"/>
    </location>
</feature>